<dbReference type="InterPro" id="IPR050271">
    <property type="entry name" value="UDP-glycosyltransferase"/>
</dbReference>
<proteinExistence type="inferred from homology"/>
<dbReference type="Proteomes" id="UP000326458">
    <property type="component" value="Unassembled WGS sequence"/>
</dbReference>
<dbReference type="InterPro" id="IPR002213">
    <property type="entry name" value="UDP_glucos_trans"/>
</dbReference>
<keyword evidence="3" id="KW-0808">Transferase</keyword>
<protein>
    <submittedName>
        <fullName evidence="4">Uncharacterized protein</fullName>
    </submittedName>
</protein>
<keyword evidence="2" id="KW-0328">Glycosyltransferase</keyword>
<dbReference type="PANTHER" id="PTHR48043">
    <property type="entry name" value="EG:EG0003.4 PROTEIN-RELATED"/>
    <property type="match status" value="1"/>
</dbReference>
<dbReference type="Pfam" id="PF00201">
    <property type="entry name" value="UDPGT"/>
    <property type="match status" value="1"/>
</dbReference>
<evidence type="ECO:0000256" key="1">
    <source>
        <dbReference type="ARBA" id="ARBA00009995"/>
    </source>
</evidence>
<comment type="similarity">
    <text evidence="1">Belongs to the UDP-glycosyltransferase family.</text>
</comment>
<sequence length="181" mass="20988">MKKLQDADYKAMVIDPVTPCGELIAEILGIPFVYTLRLSLGSTTEKYCGQLPSPPSYVPVVMTGLPDKMTFLQRVKNLMFTIFFDFWLQQYDPQLWDQFYSEVLGRPTTLCETMGKAEIWLIRTYWDFEFPRPYLPNFEFVGGLHCKPAKPLPKCVHSVDIGLKNRKLEPWLSLRRLQLSS</sequence>
<dbReference type="AlphaFoldDB" id="A0A5N3V8R6"/>
<reference evidence="4 5" key="1">
    <citation type="submission" date="2019-06" db="EMBL/GenBank/DDBJ databases">
        <title>Discovery of a novel chromosome fission-fusion reversal in muntjac.</title>
        <authorList>
            <person name="Mudd A.B."/>
            <person name="Bredeson J.V."/>
            <person name="Baum R."/>
            <person name="Hockemeyer D."/>
            <person name="Rokhsar D.S."/>
        </authorList>
    </citation>
    <scope>NUCLEOTIDE SEQUENCE [LARGE SCALE GENOMIC DNA]</scope>
    <source>
        <strain evidence="4">UTSW_UCB_Mm</strain>
        <tissue evidence="4">Fibroblast cell line</tissue>
    </source>
</reference>
<evidence type="ECO:0000313" key="5">
    <source>
        <dbReference type="Proteomes" id="UP000326458"/>
    </source>
</evidence>
<comment type="caution">
    <text evidence="4">The sequence shown here is derived from an EMBL/GenBank/DDBJ whole genome shotgun (WGS) entry which is preliminary data.</text>
</comment>
<dbReference type="EMBL" id="VCEA01000003">
    <property type="protein sequence ID" value="KAB0345513.1"/>
    <property type="molecule type" value="Genomic_DNA"/>
</dbReference>
<name>A0A5N3V8R6_MUNMU</name>
<dbReference type="SUPFAM" id="SSF53756">
    <property type="entry name" value="UDP-Glycosyltransferase/glycogen phosphorylase"/>
    <property type="match status" value="1"/>
</dbReference>
<keyword evidence="5" id="KW-1185">Reference proteome</keyword>
<dbReference type="GO" id="GO:0015020">
    <property type="term" value="F:glucuronosyltransferase activity"/>
    <property type="evidence" value="ECO:0007669"/>
    <property type="project" value="TreeGrafter"/>
</dbReference>
<organism evidence="4 5">
    <name type="scientific">Muntiacus muntjak</name>
    <name type="common">Barking deer</name>
    <name type="synonym">Indian muntjac</name>
    <dbReference type="NCBI Taxonomy" id="9888"/>
    <lineage>
        <taxon>Eukaryota</taxon>
        <taxon>Metazoa</taxon>
        <taxon>Chordata</taxon>
        <taxon>Craniata</taxon>
        <taxon>Vertebrata</taxon>
        <taxon>Euteleostomi</taxon>
        <taxon>Mammalia</taxon>
        <taxon>Eutheria</taxon>
        <taxon>Laurasiatheria</taxon>
        <taxon>Artiodactyla</taxon>
        <taxon>Ruminantia</taxon>
        <taxon>Pecora</taxon>
        <taxon>Cervidae</taxon>
        <taxon>Muntiacinae</taxon>
        <taxon>Muntiacus</taxon>
    </lineage>
</organism>
<evidence type="ECO:0000256" key="3">
    <source>
        <dbReference type="ARBA" id="ARBA00022679"/>
    </source>
</evidence>
<evidence type="ECO:0000256" key="2">
    <source>
        <dbReference type="ARBA" id="ARBA00022676"/>
    </source>
</evidence>
<gene>
    <name evidence="4" type="ORF">FD754_022439</name>
</gene>
<evidence type="ECO:0000313" key="4">
    <source>
        <dbReference type="EMBL" id="KAB0345513.1"/>
    </source>
</evidence>
<dbReference type="PANTHER" id="PTHR48043:SF137">
    <property type="entry name" value="UDP-GLUCURONOSYLTRANSFERASE 2A3"/>
    <property type="match status" value="1"/>
</dbReference>
<accession>A0A5N3V8R6</accession>